<evidence type="ECO:0000256" key="1">
    <source>
        <dbReference type="ARBA" id="ARBA00008455"/>
    </source>
</evidence>
<comment type="similarity">
    <text evidence="1">Belongs to the peptidase C1 family.</text>
</comment>
<dbReference type="Proteomes" id="UP000012960">
    <property type="component" value="Unplaced"/>
</dbReference>
<dbReference type="PROSITE" id="PS00639">
    <property type="entry name" value="THIOL_PROTEASE_HIS"/>
    <property type="match status" value="1"/>
</dbReference>
<keyword evidence="7" id="KW-0325">Glycoprotein</keyword>
<protein>
    <recommendedName>
        <fullName evidence="9">Peptidase C1A papain C-terminal domain-containing protein</fullName>
    </recommendedName>
</protein>
<dbReference type="Pfam" id="PF08127">
    <property type="entry name" value="Propeptide_C1"/>
    <property type="match status" value="1"/>
</dbReference>
<dbReference type="Gene3D" id="3.90.70.10">
    <property type="entry name" value="Cysteine proteinases"/>
    <property type="match status" value="1"/>
</dbReference>
<dbReference type="InterPro" id="IPR000169">
    <property type="entry name" value="Pept_cys_AS"/>
</dbReference>
<name>A0A804IGD1_MUSAM</name>
<evidence type="ECO:0000313" key="11">
    <source>
        <dbReference type="Proteomes" id="UP000012960"/>
    </source>
</evidence>
<feature type="domain" description="Peptidase C1A papain C-terminal" evidence="9">
    <location>
        <begin position="102"/>
        <end position="337"/>
    </location>
</feature>
<dbReference type="GO" id="GO:0005615">
    <property type="term" value="C:extracellular space"/>
    <property type="evidence" value="ECO:0000318"/>
    <property type="project" value="GO_Central"/>
</dbReference>
<dbReference type="PANTHER" id="PTHR12411">
    <property type="entry name" value="CYSTEINE PROTEASE FAMILY C1-RELATED"/>
    <property type="match status" value="1"/>
</dbReference>
<accession>A0A804IGD1</accession>
<dbReference type="OMA" id="YFDEAGC"/>
<dbReference type="InterPro" id="IPR000668">
    <property type="entry name" value="Peptidase_C1A_C"/>
</dbReference>
<reference evidence="10" key="1">
    <citation type="submission" date="2021-05" db="UniProtKB">
        <authorList>
            <consortium name="EnsemblPlants"/>
        </authorList>
    </citation>
    <scope>IDENTIFICATION</scope>
    <source>
        <strain evidence="10">subsp. malaccensis</strain>
    </source>
</reference>
<keyword evidence="5" id="KW-0788">Thiol protease</keyword>
<organism evidence="10 11">
    <name type="scientific">Musa acuminata subsp. malaccensis</name>
    <name type="common">Wild banana</name>
    <name type="synonym">Musa malaccensis</name>
    <dbReference type="NCBI Taxonomy" id="214687"/>
    <lineage>
        <taxon>Eukaryota</taxon>
        <taxon>Viridiplantae</taxon>
        <taxon>Streptophyta</taxon>
        <taxon>Embryophyta</taxon>
        <taxon>Tracheophyta</taxon>
        <taxon>Spermatophyta</taxon>
        <taxon>Magnoliopsida</taxon>
        <taxon>Liliopsida</taxon>
        <taxon>Zingiberales</taxon>
        <taxon>Musaceae</taxon>
        <taxon>Musa</taxon>
    </lineage>
</organism>
<evidence type="ECO:0000256" key="8">
    <source>
        <dbReference type="SAM" id="SignalP"/>
    </source>
</evidence>
<dbReference type="AlphaFoldDB" id="A0A804IGD1"/>
<dbReference type="InParanoid" id="A0A804IGD1"/>
<feature type="chain" id="PRO_5032564562" description="Peptidase C1A papain C-terminal domain-containing protein" evidence="8">
    <location>
        <begin position="20"/>
        <end position="358"/>
    </location>
</feature>
<evidence type="ECO:0000313" key="10">
    <source>
        <dbReference type="EnsemblPlants" id="Ma03_p25940.1"/>
    </source>
</evidence>
<dbReference type="InterPro" id="IPR025660">
    <property type="entry name" value="Pept_his_AS"/>
</dbReference>
<evidence type="ECO:0000256" key="7">
    <source>
        <dbReference type="ARBA" id="ARBA00023180"/>
    </source>
</evidence>
<dbReference type="SUPFAM" id="SSF54001">
    <property type="entry name" value="Cysteine proteinases"/>
    <property type="match status" value="1"/>
</dbReference>
<dbReference type="Gramene" id="Ma03_t25940.1">
    <property type="protein sequence ID" value="Ma03_p25940.1"/>
    <property type="gene ID" value="Ma03_g25940"/>
</dbReference>
<evidence type="ECO:0000256" key="3">
    <source>
        <dbReference type="ARBA" id="ARBA00022729"/>
    </source>
</evidence>
<evidence type="ECO:0000256" key="2">
    <source>
        <dbReference type="ARBA" id="ARBA00022670"/>
    </source>
</evidence>
<keyword evidence="11" id="KW-1185">Reference proteome</keyword>
<dbReference type="KEGG" id="mus:103978897"/>
<keyword evidence="2" id="KW-0645">Protease</keyword>
<dbReference type="PROSITE" id="PS00139">
    <property type="entry name" value="THIOL_PROTEASE_CYS"/>
    <property type="match status" value="1"/>
</dbReference>
<dbReference type="Pfam" id="PF00112">
    <property type="entry name" value="Peptidase_C1"/>
    <property type="match status" value="1"/>
</dbReference>
<dbReference type="GO" id="GO:0005764">
    <property type="term" value="C:lysosome"/>
    <property type="evidence" value="ECO:0000318"/>
    <property type="project" value="GO_Central"/>
</dbReference>
<keyword evidence="4" id="KW-0378">Hydrolase</keyword>
<evidence type="ECO:0000256" key="4">
    <source>
        <dbReference type="ARBA" id="ARBA00022801"/>
    </source>
</evidence>
<dbReference type="PRINTS" id="PR00705">
    <property type="entry name" value="PAPAIN"/>
</dbReference>
<dbReference type="EnsemblPlants" id="Ma03_t25940.1">
    <property type="protein sequence ID" value="Ma03_p25940.1"/>
    <property type="gene ID" value="Ma03_g25940"/>
</dbReference>
<dbReference type="InterPro" id="IPR013128">
    <property type="entry name" value="Peptidase_C1A"/>
</dbReference>
<dbReference type="InterPro" id="IPR012599">
    <property type="entry name" value="Propeptide_C1A"/>
</dbReference>
<evidence type="ECO:0000259" key="9">
    <source>
        <dbReference type="SMART" id="SM00645"/>
    </source>
</evidence>
<dbReference type="SMART" id="SM00645">
    <property type="entry name" value="Pept_C1"/>
    <property type="match status" value="1"/>
</dbReference>
<proteinExistence type="inferred from homology"/>
<evidence type="ECO:0000256" key="5">
    <source>
        <dbReference type="ARBA" id="ARBA00022807"/>
    </source>
</evidence>
<evidence type="ECO:0000256" key="6">
    <source>
        <dbReference type="ARBA" id="ARBA00023157"/>
    </source>
</evidence>
<dbReference type="OrthoDB" id="190265at2759"/>
<dbReference type="CDD" id="cd02620">
    <property type="entry name" value="Peptidase_C1A_CathepsinB"/>
    <property type="match status" value="1"/>
</dbReference>
<feature type="signal peptide" evidence="8">
    <location>
        <begin position="1"/>
        <end position="19"/>
    </location>
</feature>
<dbReference type="GO" id="GO:0004197">
    <property type="term" value="F:cysteine-type endopeptidase activity"/>
    <property type="evidence" value="ECO:0000318"/>
    <property type="project" value="GO_Central"/>
</dbReference>
<sequence length="358" mass="39515">MASPCPLSLLLLVIALASALHPPQQVFAVKPMPRLRTDSMILQNSIIQKINANPNAGWKASMNSRFENYTIGQFKHILGVKPMPHNEVMDIPTKTYTKSLKLPKQFDARTAWPQCSTIGRILDQGHCGSCWAFGAVESLSDRFCVHFGMNISLSVNDLLSCCGFMCGDGCDGGYPIRAWRYFVENGVVTDECDPYFDDIGCAHPGCVPLYPTPQCAKKCQVKNLLWDESKHFAVNAYRVKSDPPAIMTEVYTNGPVEVSFTVYEDFAHYKSGVYKHLTGDEIGGHAVKLIGWGTSDEGEDYWLLANQWNRGWGDDGYFKISRGTNECGIEEDVVAGMPASKNLIVDYTTSDPKAAASA</sequence>
<keyword evidence="3 8" id="KW-0732">Signal</keyword>
<dbReference type="FunFam" id="3.90.70.10:FF:000081">
    <property type="entry name" value="cathepsin B-like protease 2"/>
    <property type="match status" value="1"/>
</dbReference>
<dbReference type="InterPro" id="IPR038765">
    <property type="entry name" value="Papain-like_cys_pep_sf"/>
</dbReference>
<dbReference type="GO" id="GO:0051603">
    <property type="term" value="P:proteolysis involved in protein catabolic process"/>
    <property type="evidence" value="ECO:0000318"/>
    <property type="project" value="GO_Central"/>
</dbReference>
<keyword evidence="6" id="KW-1015">Disulfide bond</keyword>
<dbReference type="GeneID" id="103978897"/>